<keyword evidence="1" id="KW-1133">Transmembrane helix</keyword>
<reference evidence="2 3" key="1">
    <citation type="submission" date="2022-05" db="EMBL/GenBank/DDBJ databases">
        <authorList>
            <consortium name="Genoscope - CEA"/>
            <person name="William W."/>
        </authorList>
    </citation>
    <scope>NUCLEOTIDE SEQUENCE [LARGE SCALE GENOMIC DNA]</scope>
</reference>
<dbReference type="Proteomes" id="UP001159405">
    <property type="component" value="Unassembled WGS sequence"/>
</dbReference>
<dbReference type="EMBL" id="CALNXK010000009">
    <property type="protein sequence ID" value="CAH3041275.1"/>
    <property type="molecule type" value="Genomic_DNA"/>
</dbReference>
<proteinExistence type="predicted"/>
<feature type="transmembrane region" description="Helical" evidence="1">
    <location>
        <begin position="6"/>
        <end position="25"/>
    </location>
</feature>
<organism evidence="2 3">
    <name type="scientific">Porites lobata</name>
    <dbReference type="NCBI Taxonomy" id="104759"/>
    <lineage>
        <taxon>Eukaryota</taxon>
        <taxon>Metazoa</taxon>
        <taxon>Cnidaria</taxon>
        <taxon>Anthozoa</taxon>
        <taxon>Hexacorallia</taxon>
        <taxon>Scleractinia</taxon>
        <taxon>Fungiina</taxon>
        <taxon>Poritidae</taxon>
        <taxon>Porites</taxon>
    </lineage>
</organism>
<sequence length="178" mass="20908">MVSSLQSIVLFSVPIAILIDMLKILHHLPMGHELFRTLFRRCTHEELRAWAKTFPWDHPVARKLDHEVHRRRMADSWEYVENQPVCHIYQWVAHPTHGGVCNHCERMMDGFRLDDMIAGLRVGTLTEDEIVEYVQSGDPNHRDWDEWPLRMTFRINSFLREHGPVGDADLEALGFLED</sequence>
<comment type="caution">
    <text evidence="2">The sequence shown here is derived from an EMBL/GenBank/DDBJ whole genome shotgun (WGS) entry which is preliminary data.</text>
</comment>
<keyword evidence="1" id="KW-0472">Membrane</keyword>
<evidence type="ECO:0000313" key="3">
    <source>
        <dbReference type="Proteomes" id="UP001159405"/>
    </source>
</evidence>
<name>A0ABN8N699_9CNID</name>
<keyword evidence="3" id="KW-1185">Reference proteome</keyword>
<evidence type="ECO:0000256" key="1">
    <source>
        <dbReference type="SAM" id="Phobius"/>
    </source>
</evidence>
<gene>
    <name evidence="2" type="ORF">PLOB_00048161</name>
</gene>
<keyword evidence="1" id="KW-0812">Transmembrane</keyword>
<evidence type="ECO:0000313" key="2">
    <source>
        <dbReference type="EMBL" id="CAH3041275.1"/>
    </source>
</evidence>
<accession>A0ABN8N699</accession>
<protein>
    <submittedName>
        <fullName evidence="2">Uncharacterized protein</fullName>
    </submittedName>
</protein>